<evidence type="ECO:0000313" key="1">
    <source>
        <dbReference type="EMBL" id="SEQ95556.1"/>
    </source>
</evidence>
<sequence length="246" mass="26467">MGYSQLAWERAAAAVGARAVREVPFYRERHARGLGLAPVPVEELERRLWALCPLSRPYRPAAEPTLWTGDPRDLATALLVAGVSGAGVLEVRSAVVPWTRLGALGPRYAPVLAPSADVVDLSASDGPARAMVASGETVLVSPPEVADEVSARIGHAGMIVRRLTSATDILGPAVLHNRHIGYFAARPHGCARWHVLWRRFHVSPGDGGLLVTALRRRRPTLVRVLIDIGLNRVGICREHGRPVLGA</sequence>
<dbReference type="EMBL" id="FOGI01000001">
    <property type="protein sequence ID" value="SEQ95556.1"/>
    <property type="molecule type" value="Genomic_DNA"/>
</dbReference>
<dbReference type="STRING" id="155974.SAMN04487818_10172"/>
<keyword evidence="2" id="KW-1185">Reference proteome</keyword>
<accession>A0A1H9K8L3</accession>
<gene>
    <name evidence="1" type="ORF">SAMN04487818_10172</name>
</gene>
<proteinExistence type="predicted"/>
<dbReference type="Proteomes" id="UP000199051">
    <property type="component" value="Unassembled WGS sequence"/>
</dbReference>
<evidence type="ECO:0000313" key="2">
    <source>
        <dbReference type="Proteomes" id="UP000199051"/>
    </source>
</evidence>
<protein>
    <submittedName>
        <fullName evidence="1">Uncharacterized protein</fullName>
    </submittedName>
</protein>
<dbReference type="RefSeq" id="WP_143073285.1">
    <property type="nucleotide sequence ID" value="NZ_FOGI01000001.1"/>
</dbReference>
<dbReference type="AlphaFoldDB" id="A0A1H9K8L3"/>
<organism evidence="1 2">
    <name type="scientific">Actinokineospora terrae</name>
    <dbReference type="NCBI Taxonomy" id="155974"/>
    <lineage>
        <taxon>Bacteria</taxon>
        <taxon>Bacillati</taxon>
        <taxon>Actinomycetota</taxon>
        <taxon>Actinomycetes</taxon>
        <taxon>Pseudonocardiales</taxon>
        <taxon>Pseudonocardiaceae</taxon>
        <taxon>Actinokineospora</taxon>
    </lineage>
</organism>
<reference evidence="2" key="1">
    <citation type="submission" date="2016-10" db="EMBL/GenBank/DDBJ databases">
        <authorList>
            <person name="Varghese N."/>
            <person name="Submissions S."/>
        </authorList>
    </citation>
    <scope>NUCLEOTIDE SEQUENCE [LARGE SCALE GENOMIC DNA]</scope>
    <source>
        <strain evidence="2">DSM 44260</strain>
    </source>
</reference>
<name>A0A1H9K8L3_9PSEU</name>